<keyword evidence="4" id="KW-0862">Zinc</keyword>
<keyword evidence="5" id="KW-0238">DNA-binding</keyword>
<proteinExistence type="inferred from homology"/>
<dbReference type="GO" id="GO:0006310">
    <property type="term" value="P:DNA recombination"/>
    <property type="evidence" value="ECO:0007669"/>
    <property type="project" value="UniProtKB-KW"/>
</dbReference>
<reference evidence="11" key="1">
    <citation type="journal article" date="2017" name="Proc. Natl. Acad. Sci. U.S.A.">
        <title>Comparative genomics uncovers the prolific and distinctive metabolic potential of the cyanobacterial genus Moorea.</title>
        <authorList>
            <person name="Leao T."/>
            <person name="Castelao G."/>
            <person name="Korobeynikov A."/>
            <person name="Monroe E.A."/>
            <person name="Podell S."/>
            <person name="Glukhov E."/>
            <person name="Allen E.E."/>
            <person name="Gerwick W.H."/>
            <person name="Gerwick L."/>
        </authorList>
    </citation>
    <scope>NUCLEOTIDE SEQUENCE</scope>
    <source>
        <strain evidence="11">JHB</strain>
    </source>
</reference>
<gene>
    <name evidence="11" type="ORF">BJP36_01700</name>
</gene>
<evidence type="ECO:0000256" key="7">
    <source>
        <dbReference type="SAM" id="Coils"/>
    </source>
</evidence>
<feature type="domain" description="Cas12f1-like TNB" evidence="9">
    <location>
        <begin position="322"/>
        <end position="387"/>
    </location>
</feature>
<dbReference type="Proteomes" id="UP000176944">
    <property type="component" value="Chromosome"/>
</dbReference>
<evidence type="ECO:0000256" key="3">
    <source>
        <dbReference type="ARBA" id="ARBA00022723"/>
    </source>
</evidence>
<dbReference type="Pfam" id="PF12323">
    <property type="entry name" value="HTH_OrfB_IS605"/>
    <property type="match status" value="1"/>
</dbReference>
<feature type="domain" description="Probable transposase IS891/IS1136/IS1341" evidence="8">
    <location>
        <begin position="205"/>
        <end position="307"/>
    </location>
</feature>
<feature type="coiled-coil region" evidence="7">
    <location>
        <begin position="238"/>
        <end position="265"/>
    </location>
</feature>
<dbReference type="Pfam" id="PF07282">
    <property type="entry name" value="Cas12f1-like_TNB"/>
    <property type="match status" value="1"/>
</dbReference>
<keyword evidence="3" id="KW-0479">Metal-binding</keyword>
<evidence type="ECO:0000256" key="6">
    <source>
        <dbReference type="ARBA" id="ARBA00023172"/>
    </source>
</evidence>
<feature type="domain" description="Transposase putative helix-turn-helix" evidence="10">
    <location>
        <begin position="3"/>
        <end position="44"/>
    </location>
</feature>
<evidence type="ECO:0000256" key="5">
    <source>
        <dbReference type="ARBA" id="ARBA00023125"/>
    </source>
</evidence>
<evidence type="ECO:0000259" key="10">
    <source>
        <dbReference type="Pfam" id="PF12323"/>
    </source>
</evidence>
<evidence type="ECO:0000256" key="2">
    <source>
        <dbReference type="ARBA" id="ARBA00022578"/>
    </source>
</evidence>
<reference evidence="11" key="2">
    <citation type="submission" date="2022-10" db="EMBL/GenBank/DDBJ databases">
        <authorList>
            <person name="Ngo T.-E."/>
        </authorList>
    </citation>
    <scope>NUCLEOTIDE SEQUENCE</scope>
    <source>
        <strain evidence="11">JHB</strain>
    </source>
</reference>
<name>A0A1D9GA27_MOOP1</name>
<keyword evidence="2" id="KW-0815">Transposition</keyword>
<comment type="similarity">
    <text evidence="1">In the C-terminal section; belongs to the transposase 35 family.</text>
</comment>
<dbReference type="AlphaFoldDB" id="A0A1D9GA27"/>
<evidence type="ECO:0000313" key="11">
    <source>
        <dbReference type="EMBL" id="AOY84463.2"/>
    </source>
</evidence>
<evidence type="ECO:0000256" key="1">
    <source>
        <dbReference type="ARBA" id="ARBA00008761"/>
    </source>
</evidence>
<dbReference type="EMBL" id="CP017708">
    <property type="protein sequence ID" value="AOY84463.2"/>
    <property type="molecule type" value="Genomic_DNA"/>
</dbReference>
<evidence type="ECO:0000259" key="9">
    <source>
        <dbReference type="Pfam" id="PF07282"/>
    </source>
</evidence>
<dbReference type="GO" id="GO:0046872">
    <property type="term" value="F:metal ion binding"/>
    <property type="evidence" value="ECO:0007669"/>
    <property type="project" value="UniProtKB-KW"/>
</dbReference>
<sequence length="434" mass="49944">MMNYRYRIYPSASQQVQILEWLETCRGVYNYALRELKDWLASRKCDVDRCSLSKEYIIPADTPFPSYHLQQNSLPKAKKLNPKLKEVHSQVLQTTIRRLHDTWDNFRSRGFGFPRFKKFGQFKSFLYPQFKKNPIYNGTIALPKIGQVAINLHRPIPEVRPVANLIRQRKAHLNGFQVKQVRVLSRARSTQWYVVVTIAKDVEIPDNPSGGRAIGIDLGLEKFLTTSEGLTVERPKFFKDLKGKLKLLQRRAARKQKRSKNWEKAQVLVARLHHHIANTRKDFHLKTAHLLCDQAESIFAEDLNTVGLNRGMLRTECIDASFGQFLDLLKWVCWKRGGYFEKVNPKGTSQTCPECGATVKKSLKQREHICLECGYSTHRDHAAAMVIRLRGLESVPTDCGEWKPPAKSVLSGEHKRTDKCYAGMLNCEVKKPTP</sequence>
<protein>
    <submittedName>
        <fullName evidence="11">Transposase</fullName>
    </submittedName>
</protein>
<keyword evidence="7" id="KW-0175">Coiled coil</keyword>
<evidence type="ECO:0000259" key="8">
    <source>
        <dbReference type="Pfam" id="PF01385"/>
    </source>
</evidence>
<organism evidence="11">
    <name type="scientific">Moorena producens (strain JHB)</name>
    <dbReference type="NCBI Taxonomy" id="1454205"/>
    <lineage>
        <taxon>Bacteria</taxon>
        <taxon>Bacillati</taxon>
        <taxon>Cyanobacteriota</taxon>
        <taxon>Cyanophyceae</taxon>
        <taxon>Coleofasciculales</taxon>
        <taxon>Coleofasciculaceae</taxon>
        <taxon>Moorena</taxon>
    </lineage>
</organism>
<dbReference type="InterPro" id="IPR001959">
    <property type="entry name" value="Transposase"/>
</dbReference>
<dbReference type="GO" id="GO:0032196">
    <property type="term" value="P:transposition"/>
    <property type="evidence" value="ECO:0007669"/>
    <property type="project" value="UniProtKB-KW"/>
</dbReference>
<keyword evidence="6" id="KW-0233">DNA recombination</keyword>
<dbReference type="InterPro" id="IPR010095">
    <property type="entry name" value="Cas12f1-like_TNB"/>
</dbReference>
<evidence type="ECO:0000256" key="4">
    <source>
        <dbReference type="ARBA" id="ARBA00022833"/>
    </source>
</evidence>
<dbReference type="Pfam" id="PF01385">
    <property type="entry name" value="OrfB_IS605"/>
    <property type="match status" value="1"/>
</dbReference>
<accession>A0A1D9GA27</accession>
<dbReference type="NCBIfam" id="NF040570">
    <property type="entry name" value="guided_TnpB"/>
    <property type="match status" value="1"/>
</dbReference>
<dbReference type="GO" id="GO:0003677">
    <property type="term" value="F:DNA binding"/>
    <property type="evidence" value="ECO:0007669"/>
    <property type="project" value="UniProtKB-KW"/>
</dbReference>
<dbReference type="InterPro" id="IPR021027">
    <property type="entry name" value="Transposase_put_HTH"/>
</dbReference>